<dbReference type="Proteomes" id="UP000724686">
    <property type="component" value="Unassembled WGS sequence"/>
</dbReference>
<protein>
    <submittedName>
        <fullName evidence="2">Uncharacterized protein</fullName>
    </submittedName>
</protein>
<keyword evidence="3" id="KW-1185">Reference proteome</keyword>
<dbReference type="EMBL" id="JAFFPU010000029">
    <property type="protein sequence ID" value="MBM9577018.1"/>
    <property type="molecule type" value="Genomic_DNA"/>
</dbReference>
<gene>
    <name evidence="2" type="ORF">JWG45_07605</name>
</gene>
<reference evidence="2 3" key="1">
    <citation type="submission" date="2021-02" db="EMBL/GenBank/DDBJ databases">
        <title>Leptospira ainlahdjerensis sp. nov., Leptospira ainazelensis sp. nov., Leptospira abararensis sp. nov. and Leptospira chreensis sp. nov., four new species isolated from water sources in Algeria.</title>
        <authorList>
            <person name="Amara Korba A."/>
            <person name="Kainiu M."/>
            <person name="Vincent A.T."/>
            <person name="Mariet J.-F."/>
            <person name="Veyrier F.J."/>
            <person name="Goarant C."/>
            <person name="Picardeau M."/>
        </authorList>
    </citation>
    <scope>NUCLEOTIDE SEQUENCE [LARGE SCALE GENOMIC DNA]</scope>
    <source>
        <strain evidence="2 3">201903070</strain>
    </source>
</reference>
<organism evidence="2 3">
    <name type="scientific">Leptospira ainlahdjerensis</name>
    <dbReference type="NCBI Taxonomy" id="2810033"/>
    <lineage>
        <taxon>Bacteria</taxon>
        <taxon>Pseudomonadati</taxon>
        <taxon>Spirochaetota</taxon>
        <taxon>Spirochaetia</taxon>
        <taxon>Leptospirales</taxon>
        <taxon>Leptospiraceae</taxon>
        <taxon>Leptospira</taxon>
    </lineage>
</organism>
<accession>A0ABS2UAP8</accession>
<evidence type="ECO:0000313" key="2">
    <source>
        <dbReference type="EMBL" id="MBM9577018.1"/>
    </source>
</evidence>
<sequence>MFNSEAKQKQANSPIKRSSKHWNAEFQTQKNEKETKNNFLETTSKQFRIRPELYDK</sequence>
<evidence type="ECO:0000313" key="3">
    <source>
        <dbReference type="Proteomes" id="UP000724686"/>
    </source>
</evidence>
<feature type="compositionally biased region" description="Polar residues" evidence="1">
    <location>
        <begin position="1"/>
        <end position="16"/>
    </location>
</feature>
<proteinExistence type="predicted"/>
<name>A0ABS2UAP8_9LEPT</name>
<comment type="caution">
    <text evidence="2">The sequence shown here is derived from an EMBL/GenBank/DDBJ whole genome shotgun (WGS) entry which is preliminary data.</text>
</comment>
<dbReference type="RefSeq" id="WP_205279158.1">
    <property type="nucleotide sequence ID" value="NZ_JAFFPU010000029.1"/>
</dbReference>
<feature type="region of interest" description="Disordered" evidence="1">
    <location>
        <begin position="1"/>
        <end position="44"/>
    </location>
</feature>
<evidence type="ECO:0000256" key="1">
    <source>
        <dbReference type="SAM" id="MobiDB-lite"/>
    </source>
</evidence>